<dbReference type="InterPro" id="IPR014944">
    <property type="entry name" value="Toxin_SymE-like"/>
</dbReference>
<comment type="caution">
    <text evidence="3">The sequence shown here is derived from an EMBL/GenBank/DDBJ whole genome shotgun (WGS) entry which is preliminary data.</text>
</comment>
<dbReference type="EMBL" id="VHIZ01000011">
    <property type="protein sequence ID" value="TPV33552.1"/>
    <property type="molecule type" value="Genomic_DNA"/>
</dbReference>
<organism evidence="3 4">
    <name type="scientific">Pantoea anthophila</name>
    <dbReference type="NCBI Taxonomy" id="470931"/>
    <lineage>
        <taxon>Bacteria</taxon>
        <taxon>Pseudomonadati</taxon>
        <taxon>Pseudomonadota</taxon>
        <taxon>Gammaproteobacteria</taxon>
        <taxon>Enterobacterales</taxon>
        <taxon>Erwiniaceae</taxon>
        <taxon>Pantoea</taxon>
    </lineage>
</organism>
<feature type="compositionally biased region" description="Low complexity" evidence="1">
    <location>
        <begin position="1"/>
        <end position="13"/>
    </location>
</feature>
<sequence length="64" mass="7161">MERTLRAPGFRRGPGAGYRPDEVQSNPLAQLTFNSRWLETLDFTTGQKIEVITSLGQLIIQLAT</sequence>
<accession>A0ABY2ZI33</accession>
<evidence type="ECO:0000313" key="4">
    <source>
        <dbReference type="Proteomes" id="UP000316142"/>
    </source>
</evidence>
<dbReference type="Pfam" id="PF08845">
    <property type="entry name" value="SymE_toxin"/>
    <property type="match status" value="1"/>
</dbReference>
<evidence type="ECO:0000313" key="3">
    <source>
        <dbReference type="EMBL" id="TPV33552.1"/>
    </source>
</evidence>
<evidence type="ECO:0000256" key="1">
    <source>
        <dbReference type="SAM" id="MobiDB-lite"/>
    </source>
</evidence>
<feature type="region of interest" description="Disordered" evidence="1">
    <location>
        <begin position="1"/>
        <end position="23"/>
    </location>
</feature>
<proteinExistence type="predicted"/>
<gene>
    <name evidence="3" type="ORF">FJW00_01385</name>
</gene>
<dbReference type="Proteomes" id="UP000316142">
    <property type="component" value="Unassembled WGS sequence"/>
</dbReference>
<reference evidence="3 4" key="1">
    <citation type="submission" date="2019-06" db="EMBL/GenBank/DDBJ databases">
        <title>Taxogenomics and systematics of the genus Pantoea.</title>
        <authorList>
            <person name="Tambong J.T."/>
        </authorList>
    </citation>
    <scope>NUCLEOTIDE SEQUENCE [LARGE SCALE GENOMIC DNA]</scope>
    <source>
        <strain evidence="3 4">LMG 2558</strain>
    </source>
</reference>
<evidence type="ECO:0000259" key="2">
    <source>
        <dbReference type="Pfam" id="PF08845"/>
    </source>
</evidence>
<protein>
    <submittedName>
        <fullName evidence="3">Type I toxin-antitoxin system SymE family toxin</fullName>
    </submittedName>
</protein>
<feature type="domain" description="Toxin SymE-like" evidence="2">
    <location>
        <begin position="17"/>
        <end position="61"/>
    </location>
</feature>
<keyword evidence="4" id="KW-1185">Reference proteome</keyword>
<dbReference type="RefSeq" id="WP_140922904.1">
    <property type="nucleotide sequence ID" value="NZ_CP122311.1"/>
</dbReference>
<name>A0ABY2ZI33_9GAMM</name>